<feature type="compositionally biased region" description="Polar residues" evidence="1">
    <location>
        <begin position="129"/>
        <end position="154"/>
    </location>
</feature>
<feature type="compositionally biased region" description="Polar residues" evidence="1">
    <location>
        <begin position="35"/>
        <end position="44"/>
    </location>
</feature>
<reference evidence="2" key="1">
    <citation type="journal article" date="2020" name="Stud. Mycol.">
        <title>101 Dothideomycetes genomes: a test case for predicting lifestyles and emergence of pathogens.</title>
        <authorList>
            <person name="Haridas S."/>
            <person name="Albert R."/>
            <person name="Binder M."/>
            <person name="Bloem J."/>
            <person name="Labutti K."/>
            <person name="Salamov A."/>
            <person name="Andreopoulos B."/>
            <person name="Baker S."/>
            <person name="Barry K."/>
            <person name="Bills G."/>
            <person name="Bluhm B."/>
            <person name="Cannon C."/>
            <person name="Castanera R."/>
            <person name="Culley D."/>
            <person name="Daum C."/>
            <person name="Ezra D."/>
            <person name="Gonzalez J."/>
            <person name="Henrissat B."/>
            <person name="Kuo A."/>
            <person name="Liang C."/>
            <person name="Lipzen A."/>
            <person name="Lutzoni F."/>
            <person name="Magnuson J."/>
            <person name="Mondo S."/>
            <person name="Nolan M."/>
            <person name="Ohm R."/>
            <person name="Pangilinan J."/>
            <person name="Park H.-J."/>
            <person name="Ramirez L."/>
            <person name="Alfaro M."/>
            <person name="Sun H."/>
            <person name="Tritt A."/>
            <person name="Yoshinaga Y."/>
            <person name="Zwiers L.-H."/>
            <person name="Turgeon B."/>
            <person name="Goodwin S."/>
            <person name="Spatafora J."/>
            <person name="Crous P."/>
            <person name="Grigoriev I."/>
        </authorList>
    </citation>
    <scope>NUCLEOTIDE SEQUENCE</scope>
    <source>
        <strain evidence="2">CBS 121739</strain>
    </source>
</reference>
<dbReference type="AlphaFoldDB" id="A0A6A6WFL9"/>
<feature type="region of interest" description="Disordered" evidence="1">
    <location>
        <begin position="1"/>
        <end position="169"/>
    </location>
</feature>
<proteinExistence type="predicted"/>
<dbReference type="GeneID" id="54480626"/>
<gene>
    <name evidence="2" type="ORF">EJ05DRAFT_178534</name>
</gene>
<dbReference type="Proteomes" id="UP000799437">
    <property type="component" value="Unassembled WGS sequence"/>
</dbReference>
<evidence type="ECO:0000313" key="3">
    <source>
        <dbReference type="Proteomes" id="UP000799437"/>
    </source>
</evidence>
<dbReference type="EMBL" id="ML996566">
    <property type="protein sequence ID" value="KAF2761618.1"/>
    <property type="molecule type" value="Genomic_DNA"/>
</dbReference>
<organism evidence="2 3">
    <name type="scientific">Pseudovirgaria hyperparasitica</name>
    <dbReference type="NCBI Taxonomy" id="470096"/>
    <lineage>
        <taxon>Eukaryota</taxon>
        <taxon>Fungi</taxon>
        <taxon>Dikarya</taxon>
        <taxon>Ascomycota</taxon>
        <taxon>Pezizomycotina</taxon>
        <taxon>Dothideomycetes</taxon>
        <taxon>Dothideomycetes incertae sedis</taxon>
        <taxon>Acrospermales</taxon>
        <taxon>Acrospermaceae</taxon>
        <taxon>Pseudovirgaria</taxon>
    </lineage>
</organism>
<evidence type="ECO:0000313" key="2">
    <source>
        <dbReference type="EMBL" id="KAF2761618.1"/>
    </source>
</evidence>
<name>A0A6A6WFL9_9PEZI</name>
<protein>
    <submittedName>
        <fullName evidence="2">Uncharacterized protein</fullName>
    </submittedName>
</protein>
<keyword evidence="3" id="KW-1185">Reference proteome</keyword>
<feature type="compositionally biased region" description="Basic and acidic residues" evidence="1">
    <location>
        <begin position="91"/>
        <end position="110"/>
    </location>
</feature>
<dbReference type="RefSeq" id="XP_033604069.1">
    <property type="nucleotide sequence ID" value="XM_033739572.1"/>
</dbReference>
<sequence>MPTPSVPSISPLLTPPPERASQSSLCPPEQVHIYTPQSTEESLQSDVVEDYDDSSSTAPLQQPTPPPADTDDALLLESPATTTETAETETEAEHAHNKHADTEQQDDSTKDAPSPLSTVEDSSDCDTRAQLSPVSTSSSGEANSPTYPTVSNSPFPKHRVRSIQLRPSW</sequence>
<evidence type="ECO:0000256" key="1">
    <source>
        <dbReference type="SAM" id="MobiDB-lite"/>
    </source>
</evidence>
<accession>A0A6A6WFL9</accession>